<dbReference type="Proteomes" id="UP001604335">
    <property type="component" value="Unassembled WGS sequence"/>
</dbReference>
<reference evidence="3" key="1">
    <citation type="journal article" date="2024" name="Algal Res.">
        <title>Biochemical, toxicological and genomic investigation of a high-biomass producing Limnothrix strain isolated from Italian shallow drinking water reservoir.</title>
        <authorList>
            <person name="Simonazzi M."/>
            <person name="Shishido T.K."/>
            <person name="Delbaje E."/>
            <person name="Wahlsten M."/>
            <person name="Fewer D.P."/>
            <person name="Sivonen K."/>
            <person name="Pezzolesi L."/>
            <person name="Pistocchi R."/>
        </authorList>
    </citation>
    <scope>NUCLEOTIDE SEQUENCE [LARGE SCALE GENOMIC DNA]</scope>
    <source>
        <strain evidence="3">LRLZ20PSL1</strain>
    </source>
</reference>
<organism evidence="2 3">
    <name type="scientific">Limnothrix redekei LRLZ20PSL1</name>
    <dbReference type="NCBI Taxonomy" id="3112953"/>
    <lineage>
        <taxon>Bacteria</taxon>
        <taxon>Bacillati</taxon>
        <taxon>Cyanobacteriota</taxon>
        <taxon>Cyanophyceae</taxon>
        <taxon>Pseudanabaenales</taxon>
        <taxon>Pseudanabaenaceae</taxon>
        <taxon>Limnothrix</taxon>
    </lineage>
</organism>
<evidence type="ECO:0000256" key="1">
    <source>
        <dbReference type="SAM" id="MobiDB-lite"/>
    </source>
</evidence>
<gene>
    <name evidence="2" type="ORF">VPK24_14770</name>
</gene>
<dbReference type="Gene3D" id="1.10.10.10">
    <property type="entry name" value="Winged helix-like DNA-binding domain superfamily/Winged helix DNA-binding domain"/>
    <property type="match status" value="1"/>
</dbReference>
<proteinExistence type="predicted"/>
<dbReference type="InterPro" id="IPR009057">
    <property type="entry name" value="Homeodomain-like_sf"/>
</dbReference>
<keyword evidence="3" id="KW-1185">Reference proteome</keyword>
<protein>
    <submittedName>
        <fullName evidence="2">Helix-turn-helix domain-containing protein</fullName>
    </submittedName>
</protein>
<feature type="region of interest" description="Disordered" evidence="1">
    <location>
        <begin position="71"/>
        <end position="91"/>
    </location>
</feature>
<evidence type="ECO:0000313" key="3">
    <source>
        <dbReference type="Proteomes" id="UP001604335"/>
    </source>
</evidence>
<dbReference type="Pfam" id="PF13384">
    <property type="entry name" value="HTH_23"/>
    <property type="match status" value="1"/>
</dbReference>
<accession>A0ABW7CCS1</accession>
<dbReference type="EMBL" id="JAZAQF010000086">
    <property type="protein sequence ID" value="MFG3818905.1"/>
    <property type="molecule type" value="Genomic_DNA"/>
</dbReference>
<evidence type="ECO:0000313" key="2">
    <source>
        <dbReference type="EMBL" id="MFG3818905.1"/>
    </source>
</evidence>
<comment type="caution">
    <text evidence="2">The sequence shown here is derived from an EMBL/GenBank/DDBJ whole genome shotgun (WGS) entry which is preliminary data.</text>
</comment>
<dbReference type="SUPFAM" id="SSF46689">
    <property type="entry name" value="Homeodomain-like"/>
    <property type="match status" value="1"/>
</dbReference>
<name>A0ABW7CCS1_9CYAN</name>
<dbReference type="RefSeq" id="WP_099534218.1">
    <property type="nucleotide sequence ID" value="NZ_JAZAQF010000086.1"/>
</dbReference>
<sequence length="155" mass="18193">MPPRVTLNPHLSLDRLRDRYRQAKEATEARRWHLLYLIAQGWTITQAARVVDLSYDYAKELVRRYNQLGPNAIDRRPSQRHRSARSLLTTEQQQELAQLLDQPAPDGGPWSGPKVAQWIAERTGRDRVWPQRGWEYLQRLQEGKPSNHRTNGKQH</sequence>
<dbReference type="InterPro" id="IPR036388">
    <property type="entry name" value="WH-like_DNA-bd_sf"/>
</dbReference>